<dbReference type="GO" id="GO:0006508">
    <property type="term" value="P:proteolysis"/>
    <property type="evidence" value="ECO:0007669"/>
    <property type="project" value="TreeGrafter"/>
</dbReference>
<dbReference type="EMBL" id="GEBQ01012327">
    <property type="protein sequence ID" value="JAT27650.1"/>
    <property type="molecule type" value="Transcribed_RNA"/>
</dbReference>
<keyword evidence="2" id="KW-0964">Secreted</keyword>
<protein>
    <recommendedName>
        <fullName evidence="4">ADAMTS cysteine-rich domain-containing protein</fullName>
    </recommendedName>
</protein>
<dbReference type="GO" id="GO:0004222">
    <property type="term" value="F:metalloendopeptidase activity"/>
    <property type="evidence" value="ECO:0007669"/>
    <property type="project" value="TreeGrafter"/>
</dbReference>
<dbReference type="InterPro" id="IPR036383">
    <property type="entry name" value="TSP1_rpt_sf"/>
</dbReference>
<gene>
    <name evidence="3" type="ORF">g.15546</name>
</gene>
<evidence type="ECO:0000256" key="2">
    <source>
        <dbReference type="ARBA" id="ARBA00022525"/>
    </source>
</evidence>
<dbReference type="Pfam" id="PF19030">
    <property type="entry name" value="TSP1_ADAMTS"/>
    <property type="match status" value="2"/>
</dbReference>
<dbReference type="SMART" id="SM00209">
    <property type="entry name" value="TSP1"/>
    <property type="match status" value="2"/>
</dbReference>
<proteinExistence type="predicted"/>
<evidence type="ECO:0000313" key="3">
    <source>
        <dbReference type="EMBL" id="JAT27650.1"/>
    </source>
</evidence>
<dbReference type="SUPFAM" id="SSF82895">
    <property type="entry name" value="TSP-1 type 1 repeat"/>
    <property type="match status" value="2"/>
</dbReference>
<dbReference type="PANTHER" id="PTHR13723">
    <property type="entry name" value="ADAMTS A DISINTEGRIN AND METALLOPROTEASE WITH THROMBOSPONDIN MOTIFS PROTEASE"/>
    <property type="match status" value="1"/>
</dbReference>
<accession>A0A1B6LVJ0</accession>
<sequence length="144" mass="16105">MRACNLQPCPVRWWIGPWQLCPVTCGEQATRRRSVICVSGSEELALPDDACEGQSRPRHTEPCPDIPPCLLDPTAAPDTMQLKQSLRRYNKWSVLPWSQCSVSCGIGFKKRTILCGSHKCDVQTRPISVKQCYRHCPPTATPAL</sequence>
<name>A0A1B6LVJ0_9HEMI</name>
<dbReference type="InterPro" id="IPR000884">
    <property type="entry name" value="TSP1_rpt"/>
</dbReference>
<dbReference type="PROSITE" id="PS50092">
    <property type="entry name" value="TSP1"/>
    <property type="match status" value="2"/>
</dbReference>
<comment type="subcellular location">
    <subcellularLocation>
        <location evidence="1">Secreted</location>
    </subcellularLocation>
</comment>
<dbReference type="GO" id="GO:0005576">
    <property type="term" value="C:extracellular region"/>
    <property type="evidence" value="ECO:0007669"/>
    <property type="project" value="UniProtKB-SubCell"/>
</dbReference>
<reference evidence="3" key="1">
    <citation type="submission" date="2015-11" db="EMBL/GenBank/DDBJ databases">
        <title>De novo transcriptome assembly of four potential Pierce s Disease insect vectors from Arizona vineyards.</title>
        <authorList>
            <person name="Tassone E.E."/>
        </authorList>
    </citation>
    <scope>NUCLEOTIDE SEQUENCE</scope>
</reference>
<dbReference type="Gene3D" id="2.20.100.10">
    <property type="entry name" value="Thrombospondin type-1 (TSP1) repeat"/>
    <property type="match status" value="2"/>
</dbReference>
<evidence type="ECO:0008006" key="4">
    <source>
        <dbReference type="Google" id="ProtNLM"/>
    </source>
</evidence>
<dbReference type="GO" id="GO:0031012">
    <property type="term" value="C:extracellular matrix"/>
    <property type="evidence" value="ECO:0007669"/>
    <property type="project" value="TreeGrafter"/>
</dbReference>
<evidence type="ECO:0000256" key="1">
    <source>
        <dbReference type="ARBA" id="ARBA00004613"/>
    </source>
</evidence>
<dbReference type="GO" id="GO:0030198">
    <property type="term" value="P:extracellular matrix organization"/>
    <property type="evidence" value="ECO:0007669"/>
    <property type="project" value="TreeGrafter"/>
</dbReference>
<dbReference type="InterPro" id="IPR050439">
    <property type="entry name" value="ADAMTS_ADAMTS-like"/>
</dbReference>
<dbReference type="PANTHER" id="PTHR13723:SF200">
    <property type="entry name" value="ADAM METALLOPEPTIDASE WITH THROMBOSPONDIN TYPE 1 MOTIF B, ISOFORM B"/>
    <property type="match status" value="1"/>
</dbReference>
<organism evidence="3">
    <name type="scientific">Graphocephala atropunctata</name>
    <dbReference type="NCBI Taxonomy" id="36148"/>
    <lineage>
        <taxon>Eukaryota</taxon>
        <taxon>Metazoa</taxon>
        <taxon>Ecdysozoa</taxon>
        <taxon>Arthropoda</taxon>
        <taxon>Hexapoda</taxon>
        <taxon>Insecta</taxon>
        <taxon>Pterygota</taxon>
        <taxon>Neoptera</taxon>
        <taxon>Paraneoptera</taxon>
        <taxon>Hemiptera</taxon>
        <taxon>Auchenorrhyncha</taxon>
        <taxon>Membracoidea</taxon>
        <taxon>Cicadellidae</taxon>
        <taxon>Cicadellinae</taxon>
        <taxon>Cicadellini</taxon>
        <taxon>Graphocephala</taxon>
    </lineage>
</organism>
<dbReference type="AlphaFoldDB" id="A0A1B6LVJ0"/>